<gene>
    <name evidence="2" type="ORF">BS47DRAFT_1352120</name>
</gene>
<accession>A0A9P6DLK8</accession>
<proteinExistence type="predicted"/>
<name>A0A9P6DLK8_9AGAM</name>
<organism evidence="2 3">
    <name type="scientific">Hydnum rufescens UP504</name>
    <dbReference type="NCBI Taxonomy" id="1448309"/>
    <lineage>
        <taxon>Eukaryota</taxon>
        <taxon>Fungi</taxon>
        <taxon>Dikarya</taxon>
        <taxon>Basidiomycota</taxon>
        <taxon>Agaricomycotina</taxon>
        <taxon>Agaricomycetes</taxon>
        <taxon>Cantharellales</taxon>
        <taxon>Hydnaceae</taxon>
        <taxon>Hydnum</taxon>
    </lineage>
</organism>
<evidence type="ECO:0000256" key="1">
    <source>
        <dbReference type="SAM" id="MobiDB-lite"/>
    </source>
</evidence>
<dbReference type="Proteomes" id="UP000886523">
    <property type="component" value="Unassembled WGS sequence"/>
</dbReference>
<sequence>MRVKDHGASNVHARGDDTAKCRDTQEGLQDSSGVHSLHEKCFKYPGLSRVILIVNKPTIQMRNLTNPEEDKV</sequence>
<dbReference type="EMBL" id="MU129092">
    <property type="protein sequence ID" value="KAF9507006.1"/>
    <property type="molecule type" value="Genomic_DNA"/>
</dbReference>
<evidence type="ECO:0000313" key="3">
    <source>
        <dbReference type="Proteomes" id="UP000886523"/>
    </source>
</evidence>
<evidence type="ECO:0000313" key="2">
    <source>
        <dbReference type="EMBL" id="KAF9507006.1"/>
    </source>
</evidence>
<protein>
    <submittedName>
        <fullName evidence="2">Uncharacterized protein</fullName>
    </submittedName>
</protein>
<feature type="region of interest" description="Disordered" evidence="1">
    <location>
        <begin position="1"/>
        <end position="32"/>
    </location>
</feature>
<reference evidence="2" key="1">
    <citation type="journal article" date="2020" name="Nat. Commun.">
        <title>Large-scale genome sequencing of mycorrhizal fungi provides insights into the early evolution of symbiotic traits.</title>
        <authorList>
            <person name="Miyauchi S."/>
            <person name="Kiss E."/>
            <person name="Kuo A."/>
            <person name="Drula E."/>
            <person name="Kohler A."/>
            <person name="Sanchez-Garcia M."/>
            <person name="Morin E."/>
            <person name="Andreopoulos B."/>
            <person name="Barry K.W."/>
            <person name="Bonito G."/>
            <person name="Buee M."/>
            <person name="Carver A."/>
            <person name="Chen C."/>
            <person name="Cichocki N."/>
            <person name="Clum A."/>
            <person name="Culley D."/>
            <person name="Crous P.W."/>
            <person name="Fauchery L."/>
            <person name="Girlanda M."/>
            <person name="Hayes R.D."/>
            <person name="Keri Z."/>
            <person name="LaButti K."/>
            <person name="Lipzen A."/>
            <person name="Lombard V."/>
            <person name="Magnuson J."/>
            <person name="Maillard F."/>
            <person name="Murat C."/>
            <person name="Nolan M."/>
            <person name="Ohm R.A."/>
            <person name="Pangilinan J."/>
            <person name="Pereira M.F."/>
            <person name="Perotto S."/>
            <person name="Peter M."/>
            <person name="Pfister S."/>
            <person name="Riley R."/>
            <person name="Sitrit Y."/>
            <person name="Stielow J.B."/>
            <person name="Szollosi G."/>
            <person name="Zifcakova L."/>
            <person name="Stursova M."/>
            <person name="Spatafora J.W."/>
            <person name="Tedersoo L."/>
            <person name="Vaario L.M."/>
            <person name="Yamada A."/>
            <person name="Yan M."/>
            <person name="Wang P."/>
            <person name="Xu J."/>
            <person name="Bruns T."/>
            <person name="Baldrian P."/>
            <person name="Vilgalys R."/>
            <person name="Dunand C."/>
            <person name="Henrissat B."/>
            <person name="Grigoriev I.V."/>
            <person name="Hibbett D."/>
            <person name="Nagy L.G."/>
            <person name="Martin F.M."/>
        </authorList>
    </citation>
    <scope>NUCLEOTIDE SEQUENCE</scope>
    <source>
        <strain evidence="2">UP504</strain>
    </source>
</reference>
<feature type="compositionally biased region" description="Basic and acidic residues" evidence="1">
    <location>
        <begin position="1"/>
        <end position="25"/>
    </location>
</feature>
<keyword evidence="3" id="KW-1185">Reference proteome</keyword>
<comment type="caution">
    <text evidence="2">The sequence shown here is derived from an EMBL/GenBank/DDBJ whole genome shotgun (WGS) entry which is preliminary data.</text>
</comment>
<dbReference type="AlphaFoldDB" id="A0A9P6DLK8"/>